<proteinExistence type="predicted"/>
<dbReference type="EMBL" id="JACOQK010000001">
    <property type="protein sequence ID" value="MBC5787092.1"/>
    <property type="molecule type" value="Genomic_DNA"/>
</dbReference>
<gene>
    <name evidence="2" type="ORF">H8Z77_03515</name>
</gene>
<comment type="caution">
    <text evidence="2">The sequence shown here is derived from an EMBL/GenBank/DDBJ whole genome shotgun (WGS) entry which is preliminary data.</text>
</comment>
<dbReference type="RefSeq" id="WP_069988779.1">
    <property type="nucleotide sequence ID" value="NZ_JACOQK010000001.1"/>
</dbReference>
<dbReference type="InterPro" id="IPR010982">
    <property type="entry name" value="Lambda_DNA-bd_dom_sf"/>
</dbReference>
<feature type="domain" description="HTH cro/C1-type" evidence="1">
    <location>
        <begin position="8"/>
        <end position="62"/>
    </location>
</feature>
<dbReference type="Proteomes" id="UP000649151">
    <property type="component" value="Unassembled WGS sequence"/>
</dbReference>
<sequence>MEQKEQQKLKKIIVTRYGSIQDFSEKNDIPPSVLEKIYKKGAGNLGITTARKLCNSLGIDLDALAEGKVKQRKPRNNRTNFLSQNNP</sequence>
<dbReference type="Gene3D" id="1.10.260.40">
    <property type="entry name" value="lambda repressor-like DNA-binding domains"/>
    <property type="match status" value="1"/>
</dbReference>
<evidence type="ECO:0000313" key="2">
    <source>
        <dbReference type="EMBL" id="MBC5787092.1"/>
    </source>
</evidence>
<dbReference type="CDD" id="cd00093">
    <property type="entry name" value="HTH_XRE"/>
    <property type="match status" value="1"/>
</dbReference>
<protein>
    <recommendedName>
        <fullName evidence="1">HTH cro/C1-type domain-containing protein</fullName>
    </recommendedName>
</protein>
<organism evidence="2 3">
    <name type="scientific">Clostridium facile</name>
    <dbReference type="NCBI Taxonomy" id="2763035"/>
    <lineage>
        <taxon>Bacteria</taxon>
        <taxon>Bacillati</taxon>
        <taxon>Bacillota</taxon>
        <taxon>Clostridia</taxon>
        <taxon>Eubacteriales</taxon>
        <taxon>Clostridiaceae</taxon>
        <taxon>Clostridium</taxon>
    </lineage>
</organism>
<evidence type="ECO:0000259" key="1">
    <source>
        <dbReference type="Pfam" id="PF13443"/>
    </source>
</evidence>
<dbReference type="SUPFAM" id="SSF47413">
    <property type="entry name" value="lambda repressor-like DNA-binding domains"/>
    <property type="match status" value="1"/>
</dbReference>
<keyword evidence="3" id="KW-1185">Reference proteome</keyword>
<name>A0ABR7IQH3_9CLOT</name>
<accession>A0ABR7IQH3</accession>
<evidence type="ECO:0000313" key="3">
    <source>
        <dbReference type="Proteomes" id="UP000649151"/>
    </source>
</evidence>
<dbReference type="InterPro" id="IPR001387">
    <property type="entry name" value="Cro/C1-type_HTH"/>
</dbReference>
<reference evidence="2 3" key="1">
    <citation type="submission" date="2020-08" db="EMBL/GenBank/DDBJ databases">
        <title>Genome public.</title>
        <authorList>
            <person name="Liu C."/>
            <person name="Sun Q."/>
        </authorList>
    </citation>
    <scope>NUCLEOTIDE SEQUENCE [LARGE SCALE GENOMIC DNA]</scope>
    <source>
        <strain evidence="2 3">NSJ-27</strain>
    </source>
</reference>
<dbReference type="Pfam" id="PF13443">
    <property type="entry name" value="HTH_26"/>
    <property type="match status" value="1"/>
</dbReference>